<protein>
    <recommendedName>
        <fullName evidence="3">SMI1/KNR4 family protein</fullName>
    </recommendedName>
</protein>
<evidence type="ECO:0008006" key="3">
    <source>
        <dbReference type="Google" id="ProtNLM"/>
    </source>
</evidence>
<gene>
    <name evidence="1" type="ORF">ACFPT7_07100</name>
</gene>
<dbReference type="Proteomes" id="UP001596091">
    <property type="component" value="Unassembled WGS sequence"/>
</dbReference>
<evidence type="ECO:0000313" key="2">
    <source>
        <dbReference type="Proteomes" id="UP001596091"/>
    </source>
</evidence>
<dbReference type="RefSeq" id="WP_263338095.1">
    <property type="nucleotide sequence ID" value="NZ_JAGSYH010000004.1"/>
</dbReference>
<organism evidence="1 2">
    <name type="scientific">Acidicapsa dinghuensis</name>
    <dbReference type="NCBI Taxonomy" id="2218256"/>
    <lineage>
        <taxon>Bacteria</taxon>
        <taxon>Pseudomonadati</taxon>
        <taxon>Acidobacteriota</taxon>
        <taxon>Terriglobia</taxon>
        <taxon>Terriglobales</taxon>
        <taxon>Acidobacteriaceae</taxon>
        <taxon>Acidicapsa</taxon>
    </lineage>
</organism>
<name>A0ABW1ECF7_9BACT</name>
<keyword evidence="2" id="KW-1185">Reference proteome</keyword>
<proteinExistence type="predicted"/>
<sequence length="120" mass="13579">MNGPFGTLSAHHLLNWRHAIGHNIEQTVSAFLTTGEAVLSRLIQGPRGAMILSMVPGDAESGAIYVYDRQSGDMFMLSFDDIYDDRFSAEAFDLTFKMYDLFRFVDRPELLIEERELAEA</sequence>
<dbReference type="EMBL" id="JBHSPH010000002">
    <property type="protein sequence ID" value="MFC5862054.1"/>
    <property type="molecule type" value="Genomic_DNA"/>
</dbReference>
<evidence type="ECO:0000313" key="1">
    <source>
        <dbReference type="EMBL" id="MFC5862054.1"/>
    </source>
</evidence>
<accession>A0ABW1ECF7</accession>
<reference evidence="2" key="1">
    <citation type="journal article" date="2019" name="Int. J. Syst. Evol. Microbiol.">
        <title>The Global Catalogue of Microorganisms (GCM) 10K type strain sequencing project: providing services to taxonomists for standard genome sequencing and annotation.</title>
        <authorList>
            <consortium name="The Broad Institute Genomics Platform"/>
            <consortium name="The Broad Institute Genome Sequencing Center for Infectious Disease"/>
            <person name="Wu L."/>
            <person name="Ma J."/>
        </authorList>
    </citation>
    <scope>NUCLEOTIDE SEQUENCE [LARGE SCALE GENOMIC DNA]</scope>
    <source>
        <strain evidence="2">JCM 4087</strain>
    </source>
</reference>
<comment type="caution">
    <text evidence="1">The sequence shown here is derived from an EMBL/GenBank/DDBJ whole genome shotgun (WGS) entry which is preliminary data.</text>
</comment>